<evidence type="ECO:0000313" key="3">
    <source>
        <dbReference type="Proteomes" id="UP000239434"/>
    </source>
</evidence>
<comment type="caution">
    <text evidence="2">The sequence shown here is derived from an EMBL/GenBank/DDBJ whole genome shotgun (WGS) entry which is preliminary data.</text>
</comment>
<evidence type="ECO:0000256" key="1">
    <source>
        <dbReference type="SAM" id="MobiDB-lite"/>
    </source>
</evidence>
<dbReference type="EMBL" id="PVBR01000006">
    <property type="protein sequence ID" value="PRD43545.1"/>
    <property type="molecule type" value="Genomic_DNA"/>
</dbReference>
<protein>
    <submittedName>
        <fullName evidence="2">Uncharacterized protein</fullName>
    </submittedName>
</protein>
<dbReference type="Proteomes" id="UP000239434">
    <property type="component" value="Unassembled WGS sequence"/>
</dbReference>
<feature type="compositionally biased region" description="Basic and acidic residues" evidence="1">
    <location>
        <begin position="57"/>
        <end position="70"/>
    </location>
</feature>
<evidence type="ECO:0000313" key="2">
    <source>
        <dbReference type="EMBL" id="PRD43545.1"/>
    </source>
</evidence>
<proteinExistence type="predicted"/>
<sequence length="99" mass="10830">MVAPFHETTGQTTGDLIDLTTFTAATMKRDQSRPHLVSVIALRQPTSSGKRGGRRLLSVERRPADWRNSEDPATAPSSRHGRFKVTEIPIFELDAGTAG</sequence>
<accession>A0A2S9ISP8</accession>
<name>A0A2S9ISP8_9HYPH</name>
<feature type="region of interest" description="Disordered" evidence="1">
    <location>
        <begin position="44"/>
        <end position="81"/>
    </location>
</feature>
<dbReference type="AlphaFoldDB" id="A0A2S9ISP8"/>
<gene>
    <name evidence="2" type="ORF">C5748_09745</name>
</gene>
<keyword evidence="3" id="KW-1185">Reference proteome</keyword>
<organism evidence="2 3">
    <name type="scientific">Phyllobacterium phragmitis</name>
    <dbReference type="NCBI Taxonomy" id="2670329"/>
    <lineage>
        <taxon>Bacteria</taxon>
        <taxon>Pseudomonadati</taxon>
        <taxon>Pseudomonadota</taxon>
        <taxon>Alphaproteobacteria</taxon>
        <taxon>Hyphomicrobiales</taxon>
        <taxon>Phyllobacteriaceae</taxon>
        <taxon>Phyllobacterium</taxon>
    </lineage>
</organism>
<reference evidence="2 3" key="1">
    <citation type="submission" date="2018-02" db="EMBL/GenBank/DDBJ databases">
        <title>The draft genome of Phyllobacterium sp. 1N-3.</title>
        <authorList>
            <person name="Liu L."/>
            <person name="Li L."/>
            <person name="Zhang X."/>
            <person name="Wang T."/>
            <person name="Liang L."/>
        </authorList>
    </citation>
    <scope>NUCLEOTIDE SEQUENCE [LARGE SCALE GENOMIC DNA]</scope>
    <source>
        <strain evidence="2 3">1N-3</strain>
    </source>
</reference>